<comment type="similarity">
    <text evidence="3">Belongs to the very long-chain fatty acids dehydratase HACD family.</text>
</comment>
<evidence type="ECO:0000256" key="8">
    <source>
        <dbReference type="ARBA" id="ARBA00022989"/>
    </source>
</evidence>
<evidence type="ECO:0000256" key="5">
    <source>
        <dbReference type="ARBA" id="ARBA00022516"/>
    </source>
</evidence>
<dbReference type="UniPathway" id="UPA00094"/>
<evidence type="ECO:0000256" key="10">
    <source>
        <dbReference type="ARBA" id="ARBA00023136"/>
    </source>
</evidence>
<sequence length="219" mass="25281">MHSIYLTGYNALCAIGWTTVFLQSVGNIHELWRAQVSWNDVALASWNSVHTTLLIVQSLAVLEIVHSAYGLVRSPLFSTTLQVFSRLWLVWGINVLCPPSRSHWGFLVMILSWSLVEVPRYTFYAFHLFRGVPRLLFYVRYHLFLVLYPTGVLGETLCMMNALPYLSKRYAIQLPNAHNVAISMHSVVIFILMVYIPGLFIMYNHMLIQRKRAYANRTL</sequence>
<gene>
    <name evidence="15" type="primary">AlNc14C130G6911</name>
    <name evidence="15" type="ORF">ALNC14_078050</name>
</gene>
<dbReference type="GO" id="GO:0030497">
    <property type="term" value="P:fatty acid elongation"/>
    <property type="evidence" value="ECO:0007669"/>
    <property type="project" value="TreeGrafter"/>
</dbReference>
<dbReference type="HOGENOM" id="CLU_034302_2_2_1"/>
<reference evidence="15" key="1">
    <citation type="journal article" date="2011" name="PLoS Biol.">
        <title>Gene gain and loss during evolution of obligate parasitism in the white rust pathogen of Arabidopsis thaliana.</title>
        <authorList>
            <person name="Kemen E."/>
            <person name="Gardiner A."/>
            <person name="Schultz-Larsen T."/>
            <person name="Kemen A.C."/>
            <person name="Balmuth A.L."/>
            <person name="Robert-Seilaniantz A."/>
            <person name="Bailey K."/>
            <person name="Holub E."/>
            <person name="Studholme D.J."/>
            <person name="Maclean D."/>
            <person name="Jones J.D."/>
        </authorList>
    </citation>
    <scope>NUCLEOTIDE SEQUENCE</scope>
</reference>
<dbReference type="InterPro" id="IPR007482">
    <property type="entry name" value="Tyr_Pase-like_PTPLA"/>
</dbReference>
<name>F0WK60_9STRA</name>
<evidence type="ECO:0000256" key="2">
    <source>
        <dbReference type="ARBA" id="ARBA00005194"/>
    </source>
</evidence>
<keyword evidence="9" id="KW-0443">Lipid metabolism</keyword>
<organism evidence="15">
    <name type="scientific">Albugo laibachii Nc14</name>
    <dbReference type="NCBI Taxonomy" id="890382"/>
    <lineage>
        <taxon>Eukaryota</taxon>
        <taxon>Sar</taxon>
        <taxon>Stramenopiles</taxon>
        <taxon>Oomycota</taxon>
        <taxon>Peronosporomycetes</taxon>
        <taxon>Albuginales</taxon>
        <taxon>Albuginaceae</taxon>
        <taxon>Albugo</taxon>
    </lineage>
</organism>
<evidence type="ECO:0000256" key="7">
    <source>
        <dbReference type="ARBA" id="ARBA00022832"/>
    </source>
</evidence>
<keyword evidence="8 14" id="KW-1133">Transmembrane helix</keyword>
<accession>F0WK60</accession>
<dbReference type="EC" id="4.2.1.134" evidence="4"/>
<evidence type="ECO:0000256" key="3">
    <source>
        <dbReference type="ARBA" id="ARBA00007811"/>
    </source>
</evidence>
<protein>
    <recommendedName>
        <fullName evidence="4">very-long-chain (3R)-3-hydroxyacyl-CoA dehydratase</fullName>
        <ecNumber evidence="4">4.2.1.134</ecNumber>
    </recommendedName>
</protein>
<comment type="subcellular location">
    <subcellularLocation>
        <location evidence="1">Membrane</location>
        <topology evidence="1">Multi-pass membrane protein</topology>
    </subcellularLocation>
</comment>
<keyword evidence="10 14" id="KW-0472">Membrane</keyword>
<proteinExistence type="inferred from homology"/>
<dbReference type="PANTHER" id="PTHR11035">
    <property type="entry name" value="VERY-LONG-CHAIN (3R)-3-HYDROXYACYL-COA DEHYDRATASE"/>
    <property type="match status" value="1"/>
</dbReference>
<keyword evidence="7" id="KW-0276">Fatty acid metabolism</keyword>
<comment type="pathway">
    <text evidence="2">Lipid metabolism; fatty acid biosynthesis.</text>
</comment>
<dbReference type="GO" id="GO:0102158">
    <property type="term" value="F:very-long-chain (3R)-3-hydroxyacyl-CoA dehydratase activity"/>
    <property type="evidence" value="ECO:0007669"/>
    <property type="project" value="UniProtKB-EC"/>
</dbReference>
<keyword evidence="5" id="KW-0444">Lipid biosynthesis</keyword>
<evidence type="ECO:0000313" key="15">
    <source>
        <dbReference type="EMBL" id="CCA21662.1"/>
    </source>
</evidence>
<dbReference type="EMBL" id="FR824175">
    <property type="protein sequence ID" value="CCA21662.1"/>
    <property type="molecule type" value="Genomic_DNA"/>
</dbReference>
<keyword evidence="12" id="KW-0456">Lyase</keyword>
<evidence type="ECO:0000256" key="14">
    <source>
        <dbReference type="SAM" id="Phobius"/>
    </source>
</evidence>
<dbReference type="GO" id="GO:0042761">
    <property type="term" value="P:very long-chain fatty acid biosynthetic process"/>
    <property type="evidence" value="ECO:0007669"/>
    <property type="project" value="TreeGrafter"/>
</dbReference>
<feature type="transmembrane region" description="Helical" evidence="14">
    <location>
        <begin position="182"/>
        <end position="203"/>
    </location>
</feature>
<evidence type="ECO:0000256" key="12">
    <source>
        <dbReference type="ARBA" id="ARBA00023239"/>
    </source>
</evidence>
<dbReference type="Pfam" id="PF04387">
    <property type="entry name" value="PTPLA"/>
    <property type="match status" value="1"/>
</dbReference>
<evidence type="ECO:0000256" key="6">
    <source>
        <dbReference type="ARBA" id="ARBA00022692"/>
    </source>
</evidence>
<reference evidence="15" key="2">
    <citation type="submission" date="2011-02" db="EMBL/GenBank/DDBJ databases">
        <authorList>
            <person name="MacLean D."/>
        </authorList>
    </citation>
    <scope>NUCLEOTIDE SEQUENCE</scope>
</reference>
<dbReference type="AlphaFoldDB" id="F0WK60"/>
<evidence type="ECO:0000256" key="13">
    <source>
        <dbReference type="ARBA" id="ARBA00036671"/>
    </source>
</evidence>
<evidence type="ECO:0000256" key="1">
    <source>
        <dbReference type="ARBA" id="ARBA00004141"/>
    </source>
</evidence>
<dbReference type="GO" id="GO:0005789">
    <property type="term" value="C:endoplasmic reticulum membrane"/>
    <property type="evidence" value="ECO:0007669"/>
    <property type="project" value="TreeGrafter"/>
</dbReference>
<evidence type="ECO:0000256" key="4">
    <source>
        <dbReference type="ARBA" id="ARBA00013122"/>
    </source>
</evidence>
<evidence type="ECO:0000256" key="9">
    <source>
        <dbReference type="ARBA" id="ARBA00023098"/>
    </source>
</evidence>
<dbReference type="GO" id="GO:0030148">
    <property type="term" value="P:sphingolipid biosynthetic process"/>
    <property type="evidence" value="ECO:0007669"/>
    <property type="project" value="TreeGrafter"/>
</dbReference>
<keyword evidence="11" id="KW-0275">Fatty acid biosynthesis</keyword>
<feature type="transmembrane region" description="Helical" evidence="14">
    <location>
        <begin position="141"/>
        <end position="162"/>
    </location>
</feature>
<comment type="catalytic activity">
    <reaction evidence="13">
        <text>a very-long-chain (3R)-3-hydroxyacyl-CoA = a very-long-chain (2E)-enoyl-CoA + H2O</text>
        <dbReference type="Rhea" id="RHEA:45812"/>
        <dbReference type="ChEBI" id="CHEBI:15377"/>
        <dbReference type="ChEBI" id="CHEBI:83728"/>
        <dbReference type="ChEBI" id="CHEBI:85440"/>
        <dbReference type="EC" id="4.2.1.134"/>
    </reaction>
</comment>
<keyword evidence="6 14" id="KW-0812">Transmembrane</keyword>
<evidence type="ECO:0000256" key="11">
    <source>
        <dbReference type="ARBA" id="ARBA00023160"/>
    </source>
</evidence>
<dbReference type="PANTHER" id="PTHR11035:SF3">
    <property type="entry name" value="VERY-LONG-CHAIN (3R)-3-HYDROXYACYL-COA DEHYDRATASE"/>
    <property type="match status" value="1"/>
</dbReference>